<dbReference type="InterPro" id="IPR013512">
    <property type="entry name" value="DXP_reductoisomerase_N"/>
</dbReference>
<evidence type="ECO:0000256" key="8">
    <source>
        <dbReference type="ARBA" id="ARBA00048543"/>
    </source>
</evidence>
<feature type="binding site" evidence="9">
    <location>
        <position position="40"/>
    </location>
    <ligand>
        <name>NADPH</name>
        <dbReference type="ChEBI" id="CHEBI:57783"/>
    </ligand>
</feature>
<feature type="binding site" evidence="9">
    <location>
        <position position="13"/>
    </location>
    <ligand>
        <name>NADPH</name>
        <dbReference type="ChEBI" id="CHEBI:57783"/>
    </ligand>
</feature>
<feature type="binding site" evidence="9">
    <location>
        <position position="217"/>
    </location>
    <ligand>
        <name>1-deoxy-D-xylulose 5-phosphate</name>
        <dbReference type="ChEBI" id="CHEBI:57792"/>
    </ligand>
</feature>
<comment type="cofactor">
    <cofactor evidence="9">
        <name>Mg(2+)</name>
        <dbReference type="ChEBI" id="CHEBI:18420"/>
    </cofactor>
    <cofactor evidence="9">
        <name>Mn(2+)</name>
        <dbReference type="ChEBI" id="CHEBI:29035"/>
    </cofactor>
</comment>
<feature type="binding site" evidence="9">
    <location>
        <position position="10"/>
    </location>
    <ligand>
        <name>NADPH</name>
        <dbReference type="ChEBI" id="CHEBI:57783"/>
    </ligand>
</feature>
<feature type="domain" description="1-deoxy-D-xylulose 5-phosphate reductoisomerase N-terminal" evidence="10">
    <location>
        <begin position="4"/>
        <end position="131"/>
    </location>
</feature>
<evidence type="ECO:0000256" key="5">
    <source>
        <dbReference type="ARBA" id="ARBA00023002"/>
    </source>
</evidence>
<keyword evidence="7 9" id="KW-0414">Isoprene biosynthesis</keyword>
<keyword evidence="9" id="KW-0460">Magnesium</keyword>
<comment type="similarity">
    <text evidence="2 9">Belongs to the DXR family.</text>
</comment>
<proteinExistence type="inferred from homology"/>
<feature type="binding site" evidence="9">
    <location>
        <position position="11"/>
    </location>
    <ligand>
        <name>NADPH</name>
        <dbReference type="ChEBI" id="CHEBI:57783"/>
    </ligand>
</feature>
<evidence type="ECO:0000259" key="10">
    <source>
        <dbReference type="Pfam" id="PF02670"/>
    </source>
</evidence>
<feature type="binding site" evidence="9">
    <location>
        <position position="12"/>
    </location>
    <ligand>
        <name>NADPH</name>
        <dbReference type="ChEBI" id="CHEBI:57783"/>
    </ligand>
</feature>
<evidence type="ECO:0000256" key="6">
    <source>
        <dbReference type="ARBA" id="ARBA00023211"/>
    </source>
</evidence>
<organism evidence="13 14">
    <name type="scientific">Paracoccus broussonetiae</name>
    <dbReference type="NCBI Taxonomy" id="3075834"/>
    <lineage>
        <taxon>Bacteria</taxon>
        <taxon>Pseudomonadati</taxon>
        <taxon>Pseudomonadota</taxon>
        <taxon>Alphaproteobacteria</taxon>
        <taxon>Rhodobacterales</taxon>
        <taxon>Paracoccaceae</taxon>
        <taxon>Paracoccus</taxon>
    </lineage>
</organism>
<comment type="caution">
    <text evidence="9">Lacks conserved residue(s) required for the propagation of feature annotation.</text>
</comment>
<feature type="binding site" evidence="9">
    <location>
        <position position="204"/>
    </location>
    <ligand>
        <name>NADPH</name>
        <dbReference type="ChEBI" id="CHEBI:57783"/>
    </ligand>
</feature>
<dbReference type="SUPFAM" id="SSF51735">
    <property type="entry name" value="NAD(P)-binding Rossmann-fold domains"/>
    <property type="match status" value="1"/>
</dbReference>
<keyword evidence="4 9" id="KW-0521">NADP</keyword>
<dbReference type="GO" id="GO:0030604">
    <property type="term" value="F:1-deoxy-D-xylulose-5-phosphate reductoisomerase activity"/>
    <property type="evidence" value="ECO:0007669"/>
    <property type="project" value="UniProtKB-EC"/>
</dbReference>
<feature type="domain" description="1-deoxy-D-xylulose 5-phosphate reductoisomerase C-terminal" evidence="11">
    <location>
        <begin position="145"/>
        <end position="228"/>
    </location>
</feature>
<feature type="binding site" evidence="9">
    <location>
        <position position="150"/>
    </location>
    <ligand>
        <name>1-deoxy-D-xylulose 5-phosphate</name>
        <dbReference type="ChEBI" id="CHEBI:57792"/>
    </ligand>
</feature>
<dbReference type="NCBIfam" id="TIGR00243">
    <property type="entry name" value="Dxr"/>
    <property type="match status" value="1"/>
</dbReference>
<evidence type="ECO:0000313" key="13">
    <source>
        <dbReference type="EMBL" id="MDT1063278.1"/>
    </source>
</evidence>
<feature type="binding site" evidence="9">
    <location>
        <position position="38"/>
    </location>
    <ligand>
        <name>NADPH</name>
        <dbReference type="ChEBI" id="CHEBI:57783"/>
    </ligand>
</feature>
<feature type="binding site" evidence="9">
    <location>
        <position position="123"/>
    </location>
    <ligand>
        <name>NADPH</name>
        <dbReference type="ChEBI" id="CHEBI:57783"/>
    </ligand>
</feature>
<dbReference type="PANTHER" id="PTHR30525">
    <property type="entry name" value="1-DEOXY-D-XYLULOSE 5-PHOSPHATE REDUCTOISOMERASE"/>
    <property type="match status" value="1"/>
</dbReference>
<comment type="caution">
    <text evidence="13">The sequence shown here is derived from an EMBL/GenBank/DDBJ whole genome shotgun (WGS) entry which is preliminary data.</text>
</comment>
<feature type="binding site" evidence="9">
    <location>
        <position position="175"/>
    </location>
    <ligand>
        <name>1-deoxy-D-xylulose 5-phosphate</name>
        <dbReference type="ChEBI" id="CHEBI:57792"/>
    </ligand>
</feature>
<dbReference type="Gene3D" id="1.10.1740.10">
    <property type="match status" value="1"/>
</dbReference>
<dbReference type="InterPro" id="IPR036291">
    <property type="entry name" value="NAD(P)-bd_dom_sf"/>
</dbReference>
<dbReference type="HAMAP" id="MF_00183">
    <property type="entry name" value="DXP_reductoisom"/>
    <property type="match status" value="1"/>
</dbReference>
<dbReference type="Pfam" id="PF13288">
    <property type="entry name" value="DXPR_C"/>
    <property type="match status" value="1"/>
</dbReference>
<feature type="binding site" evidence="9">
    <location>
        <position position="220"/>
    </location>
    <ligand>
        <name>1-deoxy-D-xylulose 5-phosphate</name>
        <dbReference type="ChEBI" id="CHEBI:57792"/>
    </ligand>
</feature>
<dbReference type="RefSeq" id="WP_311760369.1">
    <property type="nucleotide sequence ID" value="NZ_JAVRQI010000012.1"/>
</dbReference>
<dbReference type="InterPro" id="IPR013644">
    <property type="entry name" value="DXP_reductoisomerase_C"/>
</dbReference>
<keyword evidence="3 9" id="KW-0479">Metal-binding</keyword>
<dbReference type="PANTHER" id="PTHR30525:SF0">
    <property type="entry name" value="1-DEOXY-D-XYLULOSE 5-PHOSPHATE REDUCTOISOMERASE, CHLOROPLASTIC"/>
    <property type="match status" value="1"/>
</dbReference>
<dbReference type="EMBL" id="JAVRQI010000012">
    <property type="protein sequence ID" value="MDT1063278.1"/>
    <property type="molecule type" value="Genomic_DNA"/>
</dbReference>
<dbReference type="InterPro" id="IPR003821">
    <property type="entry name" value="DXP_reductoisomerase"/>
</dbReference>
<feature type="binding site" evidence="9">
    <location>
        <position position="211"/>
    </location>
    <ligand>
        <name>1-deoxy-D-xylulose 5-phosphate</name>
        <dbReference type="ChEBI" id="CHEBI:57792"/>
    </ligand>
</feature>
<comment type="pathway">
    <text evidence="1 9">Isoprenoid biosynthesis; isopentenyl diphosphate biosynthesis via DXP pathway; isopentenyl diphosphate from 1-deoxy-D-xylulose 5-phosphate: step 1/6.</text>
</comment>
<dbReference type="Gene3D" id="3.40.50.720">
    <property type="entry name" value="NAD(P)-binding Rossmann-like Domain"/>
    <property type="match status" value="1"/>
</dbReference>
<feature type="binding site" evidence="9">
    <location>
        <position position="220"/>
    </location>
    <ligand>
        <name>Mn(2+)</name>
        <dbReference type="ChEBI" id="CHEBI:29035"/>
    </ligand>
</feature>
<feature type="binding site" evidence="9">
    <location>
        <position position="151"/>
    </location>
    <ligand>
        <name>Mn(2+)</name>
        <dbReference type="ChEBI" id="CHEBI:29035"/>
    </ligand>
</feature>
<evidence type="ECO:0000259" key="12">
    <source>
        <dbReference type="Pfam" id="PF13288"/>
    </source>
</evidence>
<evidence type="ECO:0000256" key="9">
    <source>
        <dbReference type="HAMAP-Rule" id="MF_00183"/>
    </source>
</evidence>
<keyword evidence="14" id="KW-1185">Reference proteome</keyword>
<feature type="binding site" evidence="9">
    <location>
        <position position="216"/>
    </location>
    <ligand>
        <name>1-deoxy-D-xylulose 5-phosphate</name>
        <dbReference type="ChEBI" id="CHEBI:57792"/>
    </ligand>
</feature>
<keyword evidence="6 9" id="KW-0464">Manganese</keyword>
<name>A0ABU3EGB7_9RHOB</name>
<evidence type="ECO:0000256" key="7">
    <source>
        <dbReference type="ARBA" id="ARBA00023229"/>
    </source>
</evidence>
<dbReference type="Pfam" id="PF08436">
    <property type="entry name" value="DXP_redisom_C"/>
    <property type="match status" value="1"/>
</dbReference>
<dbReference type="SUPFAM" id="SSF69055">
    <property type="entry name" value="1-deoxy-D-xylulose-5-phosphate reductoisomerase, C-terminal domain"/>
    <property type="match status" value="1"/>
</dbReference>
<dbReference type="InterPro" id="IPR036169">
    <property type="entry name" value="DXPR_C_sf"/>
</dbReference>
<dbReference type="PIRSF" id="PIRSF006205">
    <property type="entry name" value="Dxp_reductismrs"/>
    <property type="match status" value="1"/>
</dbReference>
<gene>
    <name evidence="9 13" type="primary">dxr</name>
    <name evidence="13" type="ORF">RM190_15485</name>
</gene>
<feature type="binding site" evidence="9">
    <location>
        <position position="124"/>
    </location>
    <ligand>
        <name>1-deoxy-D-xylulose 5-phosphate</name>
        <dbReference type="ChEBI" id="CHEBI:57792"/>
    </ligand>
</feature>
<dbReference type="EC" id="1.1.1.267" evidence="9"/>
<evidence type="ECO:0000313" key="14">
    <source>
        <dbReference type="Proteomes" id="UP001251085"/>
    </source>
</evidence>
<feature type="binding site" evidence="9">
    <location>
        <position position="125"/>
    </location>
    <ligand>
        <name>NADPH</name>
        <dbReference type="ChEBI" id="CHEBI:57783"/>
    </ligand>
</feature>
<dbReference type="InterPro" id="IPR026877">
    <property type="entry name" value="DXPR_C"/>
</dbReference>
<comment type="function">
    <text evidence="9">Catalyzes the NADPH-dependent rearrangement and reduction of 1-deoxy-D-xylulose-5-phosphate (DXP) to 2-C-methyl-D-erythritol 4-phosphate (MEP).</text>
</comment>
<protein>
    <recommendedName>
        <fullName evidence="9">1-deoxy-D-xylulose 5-phosphate reductoisomerase</fullName>
        <shortName evidence="9">DXP reductoisomerase</shortName>
        <ecNumber evidence="9">1.1.1.267</ecNumber>
    </recommendedName>
    <alternativeName>
        <fullName evidence="9">1-deoxyxylulose-5-phosphate reductoisomerase</fullName>
    </alternativeName>
    <alternativeName>
        <fullName evidence="9">2-C-methyl-D-erythritol 4-phosphate synthase</fullName>
    </alternativeName>
</protein>
<feature type="binding site" evidence="9">
    <location>
        <position position="149"/>
    </location>
    <ligand>
        <name>Mn(2+)</name>
        <dbReference type="ChEBI" id="CHEBI:29035"/>
    </ligand>
</feature>
<evidence type="ECO:0000256" key="4">
    <source>
        <dbReference type="ARBA" id="ARBA00022857"/>
    </source>
</evidence>
<feature type="binding site" evidence="9">
    <location>
        <position position="151"/>
    </location>
    <ligand>
        <name>1-deoxy-D-xylulose 5-phosphate</name>
        <dbReference type="ChEBI" id="CHEBI:57792"/>
    </ligand>
</feature>
<dbReference type="Proteomes" id="UP001251085">
    <property type="component" value="Unassembled WGS sequence"/>
</dbReference>
<dbReference type="Pfam" id="PF02670">
    <property type="entry name" value="DXP_reductoisom"/>
    <property type="match status" value="1"/>
</dbReference>
<comment type="catalytic activity">
    <reaction evidence="8">
        <text>2-C-methyl-D-erythritol 4-phosphate + NADP(+) = 1-deoxy-D-xylulose 5-phosphate + NADPH + H(+)</text>
        <dbReference type="Rhea" id="RHEA:13717"/>
        <dbReference type="ChEBI" id="CHEBI:15378"/>
        <dbReference type="ChEBI" id="CHEBI:57783"/>
        <dbReference type="ChEBI" id="CHEBI:57792"/>
        <dbReference type="ChEBI" id="CHEBI:58262"/>
        <dbReference type="ChEBI" id="CHEBI:58349"/>
        <dbReference type="EC" id="1.1.1.267"/>
    </reaction>
    <physiologicalReaction direction="right-to-left" evidence="8">
        <dbReference type="Rhea" id="RHEA:13719"/>
    </physiologicalReaction>
</comment>
<evidence type="ECO:0000256" key="1">
    <source>
        <dbReference type="ARBA" id="ARBA00005094"/>
    </source>
</evidence>
<evidence type="ECO:0000256" key="2">
    <source>
        <dbReference type="ARBA" id="ARBA00006825"/>
    </source>
</evidence>
<feature type="domain" description="DXP reductoisomerase C-terminal" evidence="12">
    <location>
        <begin position="260"/>
        <end position="381"/>
    </location>
</feature>
<accession>A0ABU3EGB7</accession>
<dbReference type="SUPFAM" id="SSF55347">
    <property type="entry name" value="Glyceraldehyde-3-phosphate dehydrogenase-like, C-terminal domain"/>
    <property type="match status" value="1"/>
</dbReference>
<reference evidence="14" key="1">
    <citation type="submission" date="2023-07" db="EMBL/GenBank/DDBJ databases">
        <title>Characterization of two Paracoccaceae strains isolated from Phycosphere and proposal of Xinfangfangia lacusdiani sp. nov.</title>
        <authorList>
            <person name="Deng Y."/>
            <person name="Zhang Y.Q."/>
        </authorList>
    </citation>
    <scope>NUCLEOTIDE SEQUENCE [LARGE SCALE GENOMIC DNA]</scope>
    <source>
        <strain evidence="14">CPCC 101403</strain>
    </source>
</reference>
<evidence type="ECO:0000256" key="3">
    <source>
        <dbReference type="ARBA" id="ARBA00022723"/>
    </source>
</evidence>
<feature type="binding site" evidence="9">
    <location>
        <position position="198"/>
    </location>
    <ligand>
        <name>1-deoxy-D-xylulose 5-phosphate</name>
        <dbReference type="ChEBI" id="CHEBI:57792"/>
    </ligand>
</feature>
<keyword evidence="5 9" id="KW-0560">Oxidoreductase</keyword>
<sequence>MRSVSVLGATGSIGESAFDLLIRAGGPKTYRTVALTGAANVARLAEMARALQAEIAVTALPEKLDDLRAALAGSGIEAAAGPAAIAEAAARPADWTLSAIIGAAGLPPGLEVLRRGGILALANKESLVAAGGLVMAEAARSKARILPVDSEHSALFQALGSESLENVDSVTITASGGAFRDWPLERLARATVAEASCHPNWSMGQRITIDSASMFNKALEVIEAHEFFGIDEGRIKVLVHPQSIIHAMVSHRDGGSIAHLGAPDMRHAIGYALNWPRRAPLPVPQLDLAAIGNLTFATPDETRWPALRLAREVIRAGGAAGAVLNAAKEQALDDFIAGRIRFTDMAGAVERALDACAAESGFGDSPGDLDTVLAWDARGRHLAACTAGAA</sequence>
<evidence type="ECO:0000259" key="11">
    <source>
        <dbReference type="Pfam" id="PF08436"/>
    </source>
</evidence>